<dbReference type="GO" id="GO:0051991">
    <property type="term" value="F:UDP-N-acetyl-D-glucosamine:N-acetylmuramoyl-L-alanyl-D-glutamyl-meso-2,6-diaminopimelyl-D-alanyl-D-alanine-diphosphoundecaprenol 4-beta-N-acetylglucosaminlytransferase activity"/>
    <property type="evidence" value="ECO:0007669"/>
    <property type="project" value="RHEA"/>
</dbReference>
<keyword evidence="9 10" id="KW-0961">Cell wall biogenesis/degradation</keyword>
<dbReference type="PANTHER" id="PTHR21015">
    <property type="entry name" value="UDP-N-ACETYLGLUCOSAMINE--N-ACETYLMURAMYL-(PENTAPEPTIDE) PYROPHOSPHORYL-UNDECAPRENOL N-ACETYLGLUCOSAMINE TRANSFERASE 1"/>
    <property type="match status" value="1"/>
</dbReference>
<evidence type="ECO:0000256" key="3">
    <source>
        <dbReference type="ARBA" id="ARBA00022676"/>
    </source>
</evidence>
<keyword evidence="14" id="KW-1185">Reference proteome</keyword>
<dbReference type="SUPFAM" id="SSF53756">
    <property type="entry name" value="UDP-Glycosyltransferase/glycogen phosphorylase"/>
    <property type="match status" value="1"/>
</dbReference>
<dbReference type="GO" id="GO:0071555">
    <property type="term" value="P:cell wall organization"/>
    <property type="evidence" value="ECO:0007669"/>
    <property type="project" value="UniProtKB-KW"/>
</dbReference>
<feature type="domain" description="Glycosyl transferase family 28 C-terminal" evidence="12">
    <location>
        <begin position="190"/>
        <end position="355"/>
    </location>
</feature>
<proteinExistence type="inferred from homology"/>
<evidence type="ECO:0000313" key="13">
    <source>
        <dbReference type="EMBL" id="SHF24709.1"/>
    </source>
</evidence>
<evidence type="ECO:0000256" key="9">
    <source>
        <dbReference type="ARBA" id="ARBA00023316"/>
    </source>
</evidence>
<evidence type="ECO:0000256" key="4">
    <source>
        <dbReference type="ARBA" id="ARBA00022679"/>
    </source>
</evidence>
<evidence type="ECO:0000259" key="12">
    <source>
        <dbReference type="Pfam" id="PF04101"/>
    </source>
</evidence>
<dbReference type="GO" id="GO:0005975">
    <property type="term" value="P:carbohydrate metabolic process"/>
    <property type="evidence" value="ECO:0007669"/>
    <property type="project" value="InterPro"/>
</dbReference>
<dbReference type="GO" id="GO:0051301">
    <property type="term" value="P:cell division"/>
    <property type="evidence" value="ECO:0007669"/>
    <property type="project" value="UniProtKB-KW"/>
</dbReference>
<dbReference type="CDD" id="cd03785">
    <property type="entry name" value="GT28_MurG"/>
    <property type="match status" value="1"/>
</dbReference>
<evidence type="ECO:0000313" key="14">
    <source>
        <dbReference type="Proteomes" id="UP000184196"/>
    </source>
</evidence>
<keyword evidence="5 10" id="KW-0133">Cell shape</keyword>
<accession>A0A1M5A311</accession>
<feature type="binding site" evidence="10">
    <location>
        <position position="301"/>
    </location>
    <ligand>
        <name>UDP-N-acetyl-alpha-D-glucosamine</name>
        <dbReference type="ChEBI" id="CHEBI:57705"/>
    </ligand>
</feature>
<evidence type="ECO:0000256" key="7">
    <source>
        <dbReference type="ARBA" id="ARBA00023136"/>
    </source>
</evidence>
<dbReference type="RefSeq" id="WP_073165280.1">
    <property type="nucleotide sequence ID" value="NZ_FQUW01000019.1"/>
</dbReference>
<reference evidence="14" key="1">
    <citation type="submission" date="2016-11" db="EMBL/GenBank/DDBJ databases">
        <authorList>
            <person name="Varghese N."/>
            <person name="Submissions S."/>
        </authorList>
    </citation>
    <scope>NUCLEOTIDE SEQUENCE [LARGE SCALE GENOMIC DNA]</scope>
    <source>
        <strain evidence="14">DSM 11792</strain>
    </source>
</reference>
<dbReference type="AlphaFoldDB" id="A0A1M5A311"/>
<dbReference type="EC" id="2.4.1.227" evidence="10"/>
<dbReference type="PANTHER" id="PTHR21015:SF22">
    <property type="entry name" value="GLYCOSYLTRANSFERASE"/>
    <property type="match status" value="1"/>
</dbReference>
<comment type="catalytic activity">
    <reaction evidence="10">
        <text>di-trans,octa-cis-undecaprenyl diphospho-N-acetyl-alpha-D-muramoyl-L-alanyl-D-glutamyl-meso-2,6-diaminopimeloyl-D-alanyl-D-alanine + UDP-N-acetyl-alpha-D-glucosamine = di-trans,octa-cis-undecaprenyl diphospho-[N-acetyl-alpha-D-glucosaminyl-(1-&gt;4)]-N-acetyl-alpha-D-muramoyl-L-alanyl-D-glutamyl-meso-2,6-diaminopimeloyl-D-alanyl-D-alanine + UDP + H(+)</text>
        <dbReference type="Rhea" id="RHEA:31227"/>
        <dbReference type="ChEBI" id="CHEBI:15378"/>
        <dbReference type="ChEBI" id="CHEBI:57705"/>
        <dbReference type="ChEBI" id="CHEBI:58223"/>
        <dbReference type="ChEBI" id="CHEBI:61387"/>
        <dbReference type="ChEBI" id="CHEBI:61388"/>
        <dbReference type="EC" id="2.4.1.227"/>
    </reaction>
</comment>
<feature type="binding site" evidence="10">
    <location>
        <begin position="10"/>
        <end position="12"/>
    </location>
    <ligand>
        <name>UDP-N-acetyl-alpha-D-glucosamine</name>
        <dbReference type="ChEBI" id="CHEBI:57705"/>
    </ligand>
</feature>
<keyword evidence="4 10" id="KW-0808">Transferase</keyword>
<feature type="binding site" evidence="10">
    <location>
        <position position="166"/>
    </location>
    <ligand>
        <name>UDP-N-acetyl-alpha-D-glucosamine</name>
        <dbReference type="ChEBI" id="CHEBI:57705"/>
    </ligand>
</feature>
<gene>
    <name evidence="10" type="primary">murG</name>
    <name evidence="13" type="ORF">SAMN02745218_01781</name>
</gene>
<dbReference type="Pfam" id="PF03033">
    <property type="entry name" value="Glyco_transf_28"/>
    <property type="match status" value="1"/>
</dbReference>
<dbReference type="EMBL" id="FQUW01000019">
    <property type="protein sequence ID" value="SHF24709.1"/>
    <property type="molecule type" value="Genomic_DNA"/>
</dbReference>
<dbReference type="InterPro" id="IPR006009">
    <property type="entry name" value="GlcNAc_MurG"/>
</dbReference>
<dbReference type="InterPro" id="IPR007235">
    <property type="entry name" value="Glyco_trans_28_C"/>
</dbReference>
<dbReference type="GO" id="GO:0009252">
    <property type="term" value="P:peptidoglycan biosynthetic process"/>
    <property type="evidence" value="ECO:0007669"/>
    <property type="project" value="UniProtKB-UniRule"/>
</dbReference>
<evidence type="ECO:0000256" key="1">
    <source>
        <dbReference type="ARBA" id="ARBA00022475"/>
    </source>
</evidence>
<organism evidence="13 14">
    <name type="scientific">Desulfofundulus australicus DSM 11792</name>
    <dbReference type="NCBI Taxonomy" id="1121425"/>
    <lineage>
        <taxon>Bacteria</taxon>
        <taxon>Bacillati</taxon>
        <taxon>Bacillota</taxon>
        <taxon>Clostridia</taxon>
        <taxon>Eubacteriales</taxon>
        <taxon>Peptococcaceae</taxon>
        <taxon>Desulfofundulus</taxon>
    </lineage>
</organism>
<dbReference type="GO" id="GO:0005886">
    <property type="term" value="C:plasma membrane"/>
    <property type="evidence" value="ECO:0007669"/>
    <property type="project" value="UniProtKB-SubCell"/>
</dbReference>
<keyword evidence="3 10" id="KW-0328">Glycosyltransferase</keyword>
<comment type="subcellular location">
    <subcellularLocation>
        <location evidence="10">Cell membrane</location>
        <topology evidence="10">Peripheral membrane protein</topology>
        <orientation evidence="10">Cytoplasmic side</orientation>
    </subcellularLocation>
</comment>
<protein>
    <recommendedName>
        <fullName evidence="10">UDP-N-acetylglucosamine--N-acetylmuramyl-(pentapeptide) pyrophosphoryl-undecaprenol N-acetylglucosamine transferase</fullName>
        <ecNumber evidence="10">2.4.1.227</ecNumber>
    </recommendedName>
    <alternativeName>
        <fullName evidence="10">Undecaprenyl-PP-MurNAc-pentapeptide-UDPGlcNAc GlcNAc transferase</fullName>
    </alternativeName>
</protein>
<evidence type="ECO:0000256" key="10">
    <source>
        <dbReference type="HAMAP-Rule" id="MF_00033"/>
    </source>
</evidence>
<dbReference type="InterPro" id="IPR004276">
    <property type="entry name" value="GlycoTrans_28_N"/>
</dbReference>
<keyword evidence="1 10" id="KW-1003">Cell membrane</keyword>
<dbReference type="OrthoDB" id="9808936at2"/>
<dbReference type="Gene3D" id="3.40.50.2000">
    <property type="entry name" value="Glycogen Phosphorylase B"/>
    <property type="match status" value="2"/>
</dbReference>
<dbReference type="Pfam" id="PF04101">
    <property type="entry name" value="Glyco_tran_28_C"/>
    <property type="match status" value="1"/>
</dbReference>
<feature type="domain" description="Glycosyltransferase family 28 N-terminal" evidence="11">
    <location>
        <begin position="3"/>
        <end position="142"/>
    </location>
</feature>
<dbReference type="NCBIfam" id="TIGR01133">
    <property type="entry name" value="murG"/>
    <property type="match status" value="1"/>
</dbReference>
<dbReference type="UniPathway" id="UPA00219"/>
<feature type="binding site" evidence="10">
    <location>
        <position position="196"/>
    </location>
    <ligand>
        <name>UDP-N-acetyl-alpha-D-glucosamine</name>
        <dbReference type="ChEBI" id="CHEBI:57705"/>
    </ligand>
</feature>
<name>A0A1M5A311_9FIRM</name>
<dbReference type="HAMAP" id="MF_00033">
    <property type="entry name" value="MurG"/>
    <property type="match status" value="1"/>
</dbReference>
<comment type="function">
    <text evidence="10">Cell wall formation. Catalyzes the transfer of a GlcNAc subunit on undecaprenyl-pyrophosphoryl-MurNAc-pentapeptide (lipid intermediate I) to form undecaprenyl-pyrophosphoryl-MurNAc-(pentapeptide)GlcNAc (lipid intermediate II).</text>
</comment>
<feature type="binding site" evidence="10">
    <location>
        <position position="124"/>
    </location>
    <ligand>
        <name>UDP-N-acetyl-alpha-D-glucosamine</name>
        <dbReference type="ChEBI" id="CHEBI:57705"/>
    </ligand>
</feature>
<evidence type="ECO:0000256" key="2">
    <source>
        <dbReference type="ARBA" id="ARBA00022618"/>
    </source>
</evidence>
<comment type="similarity">
    <text evidence="10">Belongs to the glycosyltransferase 28 family. MurG subfamily.</text>
</comment>
<keyword evidence="6 10" id="KW-0573">Peptidoglycan synthesis</keyword>
<evidence type="ECO:0000259" key="11">
    <source>
        <dbReference type="Pfam" id="PF03033"/>
    </source>
</evidence>
<dbReference type="GO" id="GO:0008360">
    <property type="term" value="P:regulation of cell shape"/>
    <property type="evidence" value="ECO:0007669"/>
    <property type="project" value="UniProtKB-KW"/>
</dbReference>
<sequence length="370" mass="40714">MRFVVTGGGTGGHIYPALAIARGILARYPEARVLYIGREGGLEAELVPRANLPFYAIPAAGLKRSLTLRNLLVFWQATRGILLARKILAGFKPQVVVGTGGYVCGPVVLAAVMMGIPTMIHEQNALPGLTNRLLARFVNQVALTFEEARKYMPRRARIKVTGLPVRPEIMGWQKDEARRAMGLPENARLILSFGGSQGARTINRAMIEVLKHFYNRDGVYFLHVTGPRHYKEFCQQMGEAGLSRPENGNIILVPYLDEMPRAMAAADLAICRAGAATLSELTAVGLPAILVPYPHATGNHQEYNARSLEREGAALVIRDQDLTGPVLCEKLTRLLERPAELEAMARVSRRLGRPRALEEIVEIISELARQ</sequence>
<dbReference type="GO" id="GO:0050511">
    <property type="term" value="F:undecaprenyldiphospho-muramoylpentapeptide beta-N-acetylglucosaminyltransferase activity"/>
    <property type="evidence" value="ECO:0007669"/>
    <property type="project" value="UniProtKB-UniRule"/>
</dbReference>
<dbReference type="Proteomes" id="UP000184196">
    <property type="component" value="Unassembled WGS sequence"/>
</dbReference>
<evidence type="ECO:0000256" key="8">
    <source>
        <dbReference type="ARBA" id="ARBA00023306"/>
    </source>
</evidence>
<evidence type="ECO:0000256" key="6">
    <source>
        <dbReference type="ARBA" id="ARBA00022984"/>
    </source>
</evidence>
<comment type="caution">
    <text evidence="10">Lacks conserved residue(s) required for the propagation of feature annotation.</text>
</comment>
<keyword evidence="7 10" id="KW-0472">Membrane</keyword>
<keyword evidence="8 10" id="KW-0131">Cell cycle</keyword>
<comment type="pathway">
    <text evidence="10">Cell wall biogenesis; peptidoglycan biosynthesis.</text>
</comment>
<evidence type="ECO:0000256" key="5">
    <source>
        <dbReference type="ARBA" id="ARBA00022960"/>
    </source>
</evidence>
<keyword evidence="2 10" id="KW-0132">Cell division</keyword>